<dbReference type="PANTHER" id="PTHR21084:SF1">
    <property type="entry name" value="DENSE INCISORS"/>
    <property type="match status" value="1"/>
</dbReference>
<dbReference type="OMA" id="PYSENNW"/>
<accession>A0A8C5FKR9</accession>
<evidence type="ECO:0000313" key="1">
    <source>
        <dbReference type="Ensembl" id="ENSGMOP00000044061.1"/>
    </source>
</evidence>
<evidence type="ECO:0000313" key="2">
    <source>
        <dbReference type="Proteomes" id="UP000694546"/>
    </source>
</evidence>
<dbReference type="Ensembl" id="ENSGMOT00000062379.1">
    <property type="protein sequence ID" value="ENSGMOP00000044061.1"/>
    <property type="gene ID" value="ENSGMOG00000034396.1"/>
</dbReference>
<reference evidence="1" key="1">
    <citation type="submission" date="2025-08" db="UniProtKB">
        <authorList>
            <consortium name="Ensembl"/>
        </authorList>
    </citation>
    <scope>IDENTIFICATION</scope>
</reference>
<sequence>MVSKMAGLSDKERIGCAKLLSLMPESDVRSLCETVTSKKIQVETTRAAIEAIVSYSNDAAELFKRRKVHRDIIFKYLAKEGIVMPIHCDKTLLVKRTLEFWSSGKIALTQQITTPHGHRFISSPHGLVLVAVAGTIHRDNCWLGIFEQVFGLICTPMENTWKIKFTDLRVRGAGTQDGAEGMSPTVTCDFDELQRQHRS</sequence>
<proteinExistence type="predicted"/>
<protein>
    <submittedName>
        <fullName evidence="1">Chromosome 3 open reading frame 38</fullName>
    </submittedName>
</protein>
<name>A0A8C5FKR9_GADMO</name>
<dbReference type="Pfam" id="PF15008">
    <property type="entry name" value="DUF4518"/>
    <property type="match status" value="2"/>
</dbReference>
<dbReference type="GeneTree" id="ENSGT00390000000367"/>
<keyword evidence="2" id="KW-1185">Reference proteome</keyword>
<reference evidence="1" key="2">
    <citation type="submission" date="2025-09" db="UniProtKB">
        <authorList>
            <consortium name="Ensembl"/>
        </authorList>
    </citation>
    <scope>IDENTIFICATION</scope>
</reference>
<dbReference type="InterPro" id="IPR026698">
    <property type="entry name" value="UPF_C3orf38"/>
</dbReference>
<dbReference type="PANTHER" id="PTHR21084">
    <property type="entry name" value="DENSE INCISORS"/>
    <property type="match status" value="1"/>
</dbReference>
<gene>
    <name evidence="1" type="primary">C3orf38</name>
</gene>
<organism evidence="1 2">
    <name type="scientific">Gadus morhua</name>
    <name type="common">Atlantic cod</name>
    <dbReference type="NCBI Taxonomy" id="8049"/>
    <lineage>
        <taxon>Eukaryota</taxon>
        <taxon>Metazoa</taxon>
        <taxon>Chordata</taxon>
        <taxon>Craniata</taxon>
        <taxon>Vertebrata</taxon>
        <taxon>Euteleostomi</taxon>
        <taxon>Actinopterygii</taxon>
        <taxon>Neopterygii</taxon>
        <taxon>Teleostei</taxon>
        <taxon>Neoteleostei</taxon>
        <taxon>Acanthomorphata</taxon>
        <taxon>Zeiogadaria</taxon>
        <taxon>Gadariae</taxon>
        <taxon>Gadiformes</taxon>
        <taxon>Gadoidei</taxon>
        <taxon>Gadidae</taxon>
        <taxon>Gadus</taxon>
    </lineage>
</organism>
<dbReference type="AlphaFoldDB" id="A0A8C5FKR9"/>
<dbReference type="Proteomes" id="UP000694546">
    <property type="component" value="Chromosome 20"/>
</dbReference>